<dbReference type="InterPro" id="IPR045851">
    <property type="entry name" value="AMP-bd_C_sf"/>
</dbReference>
<keyword evidence="4" id="KW-0443">Lipid metabolism</keyword>
<comment type="similarity">
    <text evidence="1">Belongs to the ATP-dependent AMP-binding enzyme family.</text>
</comment>
<sequence>MAGVLEERAAIEREIAGRTVCAQLWEAAERDAGAPAYSDPSGPSGQGWTTMTYGEVRRRVLEIAAGFTVLGLREGEAVALMMANRSEHVLADLGAVHAGGVSCSVYPTFAPEQVAFVAVDVGARIAVLGGPDDLARWEPVLRDLPALGRIVMLEGAPRDERFVTWDDLLALGRERLAAEPGEVEARWRAVSADDVLTVLYTSGTTGNPKGVPLTHANVFYEVVATDRLAKVPERGTQISYLTYAHIAERVLSLYLPLFKLSHTYFCTDMSQLGTVLGQVRPALFFGVPRVWEKMMAKLQAVLSVQPRERREQARLAMAAGLAHVEACQYGRTPSPKVIEAYARADAALLSGVRSMIGLDNAGWLATAAAPMPREVQRFFAGLGLRVLDVYGMTETTGAFTANAQDRFKLGTVGQAGPGVEIRVADDGEILTRSPANAVGYLNRPRETAELLDEDGWLHTGDVGTVDADGFVSILDRKKELIITAGGENISPANIEGLLREHPLVGQALAYGDGRPYPVAILTLDGETAPVWAKERGIGFTDLADLAGHPEVAEQVAGAVAAANGRLARVQQVKRWRLLPVEWTPESQELTPSLKLRRRVIHARYAREIDGLYAS</sequence>
<dbReference type="GO" id="GO:0016020">
    <property type="term" value="C:membrane"/>
    <property type="evidence" value="ECO:0007669"/>
    <property type="project" value="TreeGrafter"/>
</dbReference>
<evidence type="ECO:0000256" key="6">
    <source>
        <dbReference type="ARBA" id="ARBA00032875"/>
    </source>
</evidence>
<protein>
    <recommendedName>
        <fullName evidence="6">Acyl-CoA synthetase</fullName>
    </recommendedName>
</protein>
<proteinExistence type="inferred from homology"/>
<comment type="catalytic activity">
    <reaction evidence="5">
        <text>a long-chain fatty acid + ATP + CoA = a long-chain fatty acyl-CoA + AMP + diphosphate</text>
        <dbReference type="Rhea" id="RHEA:15421"/>
        <dbReference type="ChEBI" id="CHEBI:30616"/>
        <dbReference type="ChEBI" id="CHEBI:33019"/>
        <dbReference type="ChEBI" id="CHEBI:57287"/>
        <dbReference type="ChEBI" id="CHEBI:57560"/>
        <dbReference type="ChEBI" id="CHEBI:83139"/>
        <dbReference type="ChEBI" id="CHEBI:456215"/>
        <dbReference type="EC" id="6.2.1.3"/>
    </reaction>
    <physiologicalReaction direction="left-to-right" evidence="5">
        <dbReference type="Rhea" id="RHEA:15422"/>
    </physiologicalReaction>
</comment>
<evidence type="ECO:0000256" key="4">
    <source>
        <dbReference type="ARBA" id="ARBA00023098"/>
    </source>
</evidence>
<dbReference type="Pfam" id="PF00501">
    <property type="entry name" value="AMP-binding"/>
    <property type="match status" value="1"/>
</dbReference>
<evidence type="ECO:0000313" key="8">
    <source>
        <dbReference type="EMBL" id="MBB4919531.1"/>
    </source>
</evidence>
<evidence type="ECO:0000259" key="7">
    <source>
        <dbReference type="Pfam" id="PF00501"/>
    </source>
</evidence>
<evidence type="ECO:0000256" key="3">
    <source>
        <dbReference type="ARBA" id="ARBA00022832"/>
    </source>
</evidence>
<evidence type="ECO:0000256" key="5">
    <source>
        <dbReference type="ARBA" id="ARBA00024484"/>
    </source>
</evidence>
<dbReference type="CDD" id="cd05907">
    <property type="entry name" value="VL_LC_FACS_like"/>
    <property type="match status" value="1"/>
</dbReference>
<dbReference type="GO" id="GO:0004467">
    <property type="term" value="F:long-chain fatty acid-CoA ligase activity"/>
    <property type="evidence" value="ECO:0007669"/>
    <property type="project" value="UniProtKB-EC"/>
</dbReference>
<dbReference type="Proteomes" id="UP000552644">
    <property type="component" value="Unassembled WGS sequence"/>
</dbReference>
<dbReference type="Gene3D" id="3.30.300.30">
    <property type="match status" value="1"/>
</dbReference>
<dbReference type="PANTHER" id="PTHR43272:SF32">
    <property type="entry name" value="AMP-DEPENDENT SYNTHETASE_LIGASE DOMAIN-CONTAINING PROTEIN"/>
    <property type="match status" value="1"/>
</dbReference>
<keyword evidence="9" id="KW-1185">Reference proteome</keyword>
<dbReference type="InterPro" id="IPR000873">
    <property type="entry name" value="AMP-dep_synth/lig_dom"/>
</dbReference>
<dbReference type="AlphaFoldDB" id="A0A7W7VQZ0"/>
<dbReference type="Gene3D" id="3.40.50.12780">
    <property type="entry name" value="N-terminal domain of ligase-like"/>
    <property type="match status" value="1"/>
</dbReference>
<reference evidence="8 9" key="1">
    <citation type="submission" date="2020-08" db="EMBL/GenBank/DDBJ databases">
        <title>Genomic Encyclopedia of Type Strains, Phase III (KMG-III): the genomes of soil and plant-associated and newly described type strains.</title>
        <authorList>
            <person name="Whitman W."/>
        </authorList>
    </citation>
    <scope>NUCLEOTIDE SEQUENCE [LARGE SCALE GENOMIC DNA]</scope>
    <source>
        <strain evidence="8 9">CECT 8840</strain>
    </source>
</reference>
<keyword evidence="2 8" id="KW-0436">Ligase</keyword>
<comment type="caution">
    <text evidence="8">The sequence shown here is derived from an EMBL/GenBank/DDBJ whole genome shotgun (WGS) entry which is preliminary data.</text>
</comment>
<evidence type="ECO:0000256" key="1">
    <source>
        <dbReference type="ARBA" id="ARBA00006432"/>
    </source>
</evidence>
<feature type="domain" description="AMP-dependent synthetase/ligase" evidence="7">
    <location>
        <begin position="25"/>
        <end position="441"/>
    </location>
</feature>
<keyword evidence="3" id="KW-0276">Fatty acid metabolism</keyword>
<dbReference type="PROSITE" id="PS00455">
    <property type="entry name" value="AMP_BINDING"/>
    <property type="match status" value="1"/>
</dbReference>
<dbReference type="PANTHER" id="PTHR43272">
    <property type="entry name" value="LONG-CHAIN-FATTY-ACID--COA LIGASE"/>
    <property type="match status" value="1"/>
</dbReference>
<organism evidence="8 9">
    <name type="scientific">Streptosporangium saharense</name>
    <dbReference type="NCBI Taxonomy" id="1706840"/>
    <lineage>
        <taxon>Bacteria</taxon>
        <taxon>Bacillati</taxon>
        <taxon>Actinomycetota</taxon>
        <taxon>Actinomycetes</taxon>
        <taxon>Streptosporangiales</taxon>
        <taxon>Streptosporangiaceae</taxon>
        <taxon>Streptosporangium</taxon>
    </lineage>
</organism>
<dbReference type="InterPro" id="IPR042099">
    <property type="entry name" value="ANL_N_sf"/>
</dbReference>
<evidence type="ECO:0000256" key="2">
    <source>
        <dbReference type="ARBA" id="ARBA00022598"/>
    </source>
</evidence>
<accession>A0A7W7VQZ0</accession>
<gene>
    <name evidence="8" type="ORF">FHS44_006674</name>
</gene>
<dbReference type="EMBL" id="JACHJP010000010">
    <property type="protein sequence ID" value="MBB4919531.1"/>
    <property type="molecule type" value="Genomic_DNA"/>
</dbReference>
<dbReference type="Pfam" id="PF23562">
    <property type="entry name" value="AMP-binding_C_3"/>
    <property type="match status" value="1"/>
</dbReference>
<dbReference type="InterPro" id="IPR020845">
    <property type="entry name" value="AMP-binding_CS"/>
</dbReference>
<name>A0A7W7VQZ0_9ACTN</name>
<dbReference type="RefSeq" id="WP_184721885.1">
    <property type="nucleotide sequence ID" value="NZ_JACHJP010000010.1"/>
</dbReference>
<dbReference type="SUPFAM" id="SSF56801">
    <property type="entry name" value="Acetyl-CoA synthetase-like"/>
    <property type="match status" value="1"/>
</dbReference>
<evidence type="ECO:0000313" key="9">
    <source>
        <dbReference type="Proteomes" id="UP000552644"/>
    </source>
</evidence>